<dbReference type="EMBL" id="CVQH01026305">
    <property type="protein sequence ID" value="CRK40414.1"/>
    <property type="molecule type" value="Genomic_DNA"/>
</dbReference>
<evidence type="ECO:0000256" key="2">
    <source>
        <dbReference type="SAM" id="Phobius"/>
    </source>
</evidence>
<accession>A0A0G4NAZ2</accession>
<organism evidence="5 7">
    <name type="scientific">Verticillium longisporum</name>
    <name type="common">Verticillium dahliae var. longisporum</name>
    <dbReference type="NCBI Taxonomy" id="100787"/>
    <lineage>
        <taxon>Eukaryota</taxon>
        <taxon>Fungi</taxon>
        <taxon>Dikarya</taxon>
        <taxon>Ascomycota</taxon>
        <taxon>Pezizomycotina</taxon>
        <taxon>Sordariomycetes</taxon>
        <taxon>Hypocreomycetidae</taxon>
        <taxon>Glomerellales</taxon>
        <taxon>Plectosphaerellaceae</taxon>
        <taxon>Verticillium</taxon>
    </lineage>
</organism>
<protein>
    <submittedName>
        <fullName evidence="5">Uncharacterized protein</fullName>
    </submittedName>
</protein>
<keyword evidence="2" id="KW-1133">Transmembrane helix</keyword>
<dbReference type="Proteomes" id="UP000044602">
    <property type="component" value="Unassembled WGS sequence"/>
</dbReference>
<feature type="compositionally biased region" description="Basic and acidic residues" evidence="1">
    <location>
        <begin position="380"/>
        <end position="390"/>
    </location>
</feature>
<feature type="chain" id="PRO_5010420070" evidence="3">
    <location>
        <begin position="20"/>
        <end position="390"/>
    </location>
</feature>
<evidence type="ECO:0000256" key="3">
    <source>
        <dbReference type="SAM" id="SignalP"/>
    </source>
</evidence>
<keyword evidence="2" id="KW-0472">Membrane</keyword>
<reference evidence="6 7" key="1">
    <citation type="submission" date="2015-05" db="EMBL/GenBank/DDBJ databases">
        <authorList>
            <person name="Fogelqvist Johan"/>
        </authorList>
    </citation>
    <scope>NUCLEOTIDE SEQUENCE [LARGE SCALE GENOMIC DNA]</scope>
    <source>
        <strain evidence="4">VL1</strain>
        <strain evidence="5">VL2</strain>
    </source>
</reference>
<name>A0A0G4NAZ2_VERLO</name>
<dbReference type="InterPro" id="IPR028000">
    <property type="entry name" value="Pma1"/>
</dbReference>
<keyword evidence="3" id="KW-0732">Signal</keyword>
<gene>
    <name evidence="4" type="ORF">BN1708_008204</name>
    <name evidence="5" type="ORF">BN1723_005749</name>
</gene>
<keyword evidence="6" id="KW-1185">Reference proteome</keyword>
<feature type="signal peptide" evidence="3">
    <location>
        <begin position="1"/>
        <end position="19"/>
    </location>
</feature>
<dbReference type="Proteomes" id="UP000045706">
    <property type="component" value="Unassembled WGS sequence"/>
</dbReference>
<evidence type="ECO:0000313" key="5">
    <source>
        <dbReference type="EMBL" id="CRK43642.1"/>
    </source>
</evidence>
<evidence type="ECO:0000256" key="1">
    <source>
        <dbReference type="SAM" id="MobiDB-lite"/>
    </source>
</evidence>
<dbReference type="EMBL" id="CVQI01033495">
    <property type="protein sequence ID" value="CRK43642.1"/>
    <property type="molecule type" value="Genomic_DNA"/>
</dbReference>
<evidence type="ECO:0000313" key="6">
    <source>
        <dbReference type="Proteomes" id="UP000044602"/>
    </source>
</evidence>
<evidence type="ECO:0000313" key="7">
    <source>
        <dbReference type="Proteomes" id="UP000045706"/>
    </source>
</evidence>
<dbReference type="AlphaFoldDB" id="A0A0G4NAZ2"/>
<dbReference type="Pfam" id="PF14610">
    <property type="entry name" value="Psg1"/>
    <property type="match status" value="1"/>
</dbReference>
<proteinExistence type="predicted"/>
<feature type="transmembrane region" description="Helical" evidence="2">
    <location>
        <begin position="265"/>
        <end position="286"/>
    </location>
</feature>
<sequence length="390" mass="41948">MRSSSILVPLLAPFAAAFADPTPAPAAAPSSPAANIVPRAKPLAPDAPWVSVNKKGTPTTITPVLTTVSGTPTYESGAPNALTGTVFTFTNRRDALVSVSTGDPPIATAKAKNGKGAFVPCHNIDMEHAPFCAPEKDGELFVGKTYYVTWDATAPVLKSNTSEKVWIHLVGYYVNSTTGEIDETEDPIFNPNKKHVKPAKHGFYPWHVGGNTIPRGEQNATIQLRIQRHIDDEYVGPDVVGQTVFVRRQDRPPHRDTRPPGDKELYIALPIVGAGLLFILGGLFWYNRQSRRVGLGNVSSRSGFEKRKSRAAKLLAKMHGGSGSGSGKASGSGGRGRNRGENAFDGENMELMGGRDRDSSPDSDGGWDAKRFAGGSGTRFMDDRKQRKRA</sequence>
<keyword evidence="2" id="KW-0812">Transmembrane</keyword>
<feature type="region of interest" description="Disordered" evidence="1">
    <location>
        <begin position="316"/>
        <end position="390"/>
    </location>
</feature>
<feature type="compositionally biased region" description="Gly residues" evidence="1">
    <location>
        <begin position="320"/>
        <end position="335"/>
    </location>
</feature>
<evidence type="ECO:0000313" key="4">
    <source>
        <dbReference type="EMBL" id="CRK40414.1"/>
    </source>
</evidence>